<feature type="non-terminal residue" evidence="2">
    <location>
        <position position="81"/>
    </location>
</feature>
<reference evidence="2" key="1">
    <citation type="submission" date="2020-02" db="EMBL/GenBank/DDBJ databases">
        <authorList>
            <person name="Meier V. D."/>
        </authorList>
    </citation>
    <scope>NUCLEOTIDE SEQUENCE</scope>
    <source>
        <strain evidence="2">AVDCRST_MAG38</strain>
    </source>
</reference>
<proteinExistence type="predicted"/>
<feature type="compositionally biased region" description="Low complexity" evidence="1">
    <location>
        <begin position="51"/>
        <end position="66"/>
    </location>
</feature>
<accession>A0A6J4RA43</accession>
<dbReference type="EMBL" id="CADCVJ010000011">
    <property type="protein sequence ID" value="CAA9461865.1"/>
    <property type="molecule type" value="Genomic_DNA"/>
</dbReference>
<organism evidence="2">
    <name type="scientific">uncultured Solirubrobacteraceae bacterium</name>
    <dbReference type="NCBI Taxonomy" id="1162706"/>
    <lineage>
        <taxon>Bacteria</taxon>
        <taxon>Bacillati</taxon>
        <taxon>Actinomycetota</taxon>
        <taxon>Thermoleophilia</taxon>
        <taxon>Solirubrobacterales</taxon>
        <taxon>Solirubrobacteraceae</taxon>
        <taxon>environmental samples</taxon>
    </lineage>
</organism>
<feature type="compositionally biased region" description="Low complexity" evidence="1">
    <location>
        <begin position="10"/>
        <end position="29"/>
    </location>
</feature>
<protein>
    <submittedName>
        <fullName evidence="2">Uncharacterized protein</fullName>
    </submittedName>
</protein>
<sequence length="81" mass="8471">VGQLSSHTPAQGARAPAHPCAARPRAPACGDRRRPPPDGQRAALRRPAGHGALPVRLRLPLPRPGLHLGGLPGVRRRPGLV</sequence>
<feature type="non-terminal residue" evidence="2">
    <location>
        <position position="1"/>
    </location>
</feature>
<evidence type="ECO:0000313" key="2">
    <source>
        <dbReference type="EMBL" id="CAA9461865.1"/>
    </source>
</evidence>
<evidence type="ECO:0000256" key="1">
    <source>
        <dbReference type="SAM" id="MobiDB-lite"/>
    </source>
</evidence>
<dbReference type="AlphaFoldDB" id="A0A6J4RA43"/>
<name>A0A6J4RA43_9ACTN</name>
<gene>
    <name evidence="2" type="ORF">AVDCRST_MAG38-166</name>
</gene>
<feature type="region of interest" description="Disordered" evidence="1">
    <location>
        <begin position="1"/>
        <end position="81"/>
    </location>
</feature>